<evidence type="ECO:0000313" key="11">
    <source>
        <dbReference type="EMBL" id="MCW3788244.1"/>
    </source>
</evidence>
<evidence type="ECO:0000259" key="10">
    <source>
        <dbReference type="PROSITE" id="PS50111"/>
    </source>
</evidence>
<dbReference type="InterPro" id="IPR004089">
    <property type="entry name" value="MCPsignal_dom"/>
</dbReference>
<dbReference type="GO" id="GO:0007165">
    <property type="term" value="P:signal transduction"/>
    <property type="evidence" value="ECO:0007669"/>
    <property type="project" value="UniProtKB-KW"/>
</dbReference>
<dbReference type="Proteomes" id="UP001209229">
    <property type="component" value="Unassembled WGS sequence"/>
</dbReference>
<keyword evidence="3" id="KW-0145">Chemotaxis</keyword>
<organism evidence="11 12">
    <name type="scientific">Plebeiibacterium sediminum</name>
    <dbReference type="NCBI Taxonomy" id="2992112"/>
    <lineage>
        <taxon>Bacteria</taxon>
        <taxon>Pseudomonadati</taxon>
        <taxon>Bacteroidota</taxon>
        <taxon>Bacteroidia</taxon>
        <taxon>Marinilabiliales</taxon>
        <taxon>Marinilabiliaceae</taxon>
        <taxon>Plebeiibacterium</taxon>
    </lineage>
</organism>
<keyword evidence="5 9" id="KW-1133">Transmembrane helix</keyword>
<comment type="similarity">
    <text evidence="7">Belongs to the methyl-accepting chemotaxis (MCP) protein family.</text>
</comment>
<dbReference type="InterPro" id="IPR051310">
    <property type="entry name" value="MCP_chemotaxis"/>
</dbReference>
<dbReference type="EMBL" id="JAPDPJ010000047">
    <property type="protein sequence ID" value="MCW3788244.1"/>
    <property type="molecule type" value="Genomic_DNA"/>
</dbReference>
<dbReference type="PROSITE" id="PS50111">
    <property type="entry name" value="CHEMOTAXIS_TRANSDUC_2"/>
    <property type="match status" value="1"/>
</dbReference>
<name>A0AAE3M7I5_9BACT</name>
<evidence type="ECO:0000256" key="8">
    <source>
        <dbReference type="PROSITE-ProRule" id="PRU00284"/>
    </source>
</evidence>
<evidence type="ECO:0000256" key="3">
    <source>
        <dbReference type="ARBA" id="ARBA00022500"/>
    </source>
</evidence>
<dbReference type="GO" id="GO:0006935">
    <property type="term" value="P:chemotaxis"/>
    <property type="evidence" value="ECO:0007669"/>
    <property type="project" value="UniProtKB-KW"/>
</dbReference>
<feature type="domain" description="Methyl-accepting transducer" evidence="10">
    <location>
        <begin position="379"/>
        <end position="601"/>
    </location>
</feature>
<evidence type="ECO:0000256" key="4">
    <source>
        <dbReference type="ARBA" id="ARBA00022692"/>
    </source>
</evidence>
<dbReference type="CDD" id="cd18773">
    <property type="entry name" value="PDC1_HK_sensor"/>
    <property type="match status" value="1"/>
</dbReference>
<dbReference type="RefSeq" id="WP_301191805.1">
    <property type="nucleotide sequence ID" value="NZ_JAPDPJ010000047.1"/>
</dbReference>
<dbReference type="InterPro" id="IPR033479">
    <property type="entry name" value="dCache_1"/>
</dbReference>
<feature type="transmembrane region" description="Helical" evidence="9">
    <location>
        <begin position="7"/>
        <end position="27"/>
    </location>
</feature>
<dbReference type="Gene3D" id="1.10.287.950">
    <property type="entry name" value="Methyl-accepting chemotaxis protein"/>
    <property type="match status" value="1"/>
</dbReference>
<sequence>MNFTKKLTTYFLAIGVITVCVLGVISYTSSRKALVNRTYDQLSSLNQIKKHQLEDFFVKKMGDIKVYAYNSAVQLSVHRFVDAFNEGGLHDPQYQEWIRLHDPKLKMYVDEYGYYDLFYISPKGDVVYTVAKEADLGQNLLSGAISNSGLAKAFLQGKKDFGIVDFSYYDISKEPAAFVSGPVKDDNGTLIGVMVYQISLESINKVMQESTGLGESGETYLVGDDYTLRSDSRFSTEQTALKQRVDTESVKDAFAGNRGTNIIEGYRGIPVLSSHDKLDINGLNWVIIAEINEAEIMQPVIHMRNIILGSALVLFLVIFFVTYLIKKEIRSTLGEEPEEIARIADNIAKGNLNIKFNETLSLQGVYQSMHTMSEKLKEIIANVISGSENIAGASQQLSSGAQQISSGVSEQAASAEEVSSSMEQMAANILQNSENALKTMDISGRASNSVEQVAVASEESMKAVRDIYAKINVVVEIAEKTDLLAINAAVEAARAGDQGRGFAVVAAEVRKLAERSQLAASEIVDLATNGLRLTEDSNKKLKSIVPDIQETSRLVEEIVSASREQEVGVNQVNTAIQQQSMVTQQNASSSEEMASSSEEMAAQAADLRQITQYFIIEEETHHYQKKTSYNMDLRLNTKGKTNGNYHNFNEVIHNEYSEQEYQEM</sequence>
<keyword evidence="12" id="KW-1185">Reference proteome</keyword>
<comment type="caution">
    <text evidence="11">The sequence shown here is derived from an EMBL/GenBank/DDBJ whole genome shotgun (WGS) entry which is preliminary data.</text>
</comment>
<evidence type="ECO:0000256" key="9">
    <source>
        <dbReference type="SAM" id="Phobius"/>
    </source>
</evidence>
<dbReference type="GO" id="GO:0004888">
    <property type="term" value="F:transmembrane signaling receptor activity"/>
    <property type="evidence" value="ECO:0007669"/>
    <property type="project" value="TreeGrafter"/>
</dbReference>
<keyword evidence="8" id="KW-0807">Transducer</keyword>
<evidence type="ECO:0000313" key="12">
    <source>
        <dbReference type="Proteomes" id="UP001209229"/>
    </source>
</evidence>
<dbReference type="Gene3D" id="3.30.450.20">
    <property type="entry name" value="PAS domain"/>
    <property type="match status" value="1"/>
</dbReference>
<dbReference type="PANTHER" id="PTHR43531">
    <property type="entry name" value="PROTEIN ICFG"/>
    <property type="match status" value="1"/>
</dbReference>
<accession>A0AAE3M7I5</accession>
<keyword evidence="6 9" id="KW-0472">Membrane</keyword>
<reference evidence="11" key="1">
    <citation type="submission" date="2022-10" db="EMBL/GenBank/DDBJ databases">
        <authorList>
            <person name="Yu W.X."/>
        </authorList>
    </citation>
    <scope>NUCLEOTIDE SEQUENCE</scope>
    <source>
        <strain evidence="11">AAT</strain>
    </source>
</reference>
<dbReference type="SUPFAM" id="SSF58104">
    <property type="entry name" value="Methyl-accepting chemotaxis protein (MCP) signaling domain"/>
    <property type="match status" value="1"/>
</dbReference>
<dbReference type="Pfam" id="PF00015">
    <property type="entry name" value="MCPsignal"/>
    <property type="match status" value="1"/>
</dbReference>
<dbReference type="Pfam" id="PF02743">
    <property type="entry name" value="dCache_1"/>
    <property type="match status" value="1"/>
</dbReference>
<dbReference type="PANTHER" id="PTHR43531:SF11">
    <property type="entry name" value="METHYL-ACCEPTING CHEMOTAXIS PROTEIN 3"/>
    <property type="match status" value="1"/>
</dbReference>
<evidence type="ECO:0000256" key="2">
    <source>
        <dbReference type="ARBA" id="ARBA00022475"/>
    </source>
</evidence>
<evidence type="ECO:0000256" key="5">
    <source>
        <dbReference type="ARBA" id="ARBA00022989"/>
    </source>
</evidence>
<dbReference type="GO" id="GO:0005886">
    <property type="term" value="C:plasma membrane"/>
    <property type="evidence" value="ECO:0007669"/>
    <property type="project" value="UniProtKB-SubCell"/>
</dbReference>
<evidence type="ECO:0000256" key="7">
    <source>
        <dbReference type="ARBA" id="ARBA00029447"/>
    </source>
</evidence>
<dbReference type="SMART" id="SM00283">
    <property type="entry name" value="MA"/>
    <property type="match status" value="1"/>
</dbReference>
<protein>
    <submittedName>
        <fullName evidence="11">Methyl-accepting chemotaxis protein</fullName>
    </submittedName>
</protein>
<gene>
    <name evidence="11" type="ORF">OM075_17380</name>
</gene>
<keyword evidence="4 9" id="KW-0812">Transmembrane</keyword>
<keyword evidence="2" id="KW-1003">Cell membrane</keyword>
<comment type="subcellular location">
    <subcellularLocation>
        <location evidence="1">Cell membrane</location>
        <topology evidence="1">Multi-pass membrane protein</topology>
    </subcellularLocation>
</comment>
<proteinExistence type="inferred from homology"/>
<evidence type="ECO:0000256" key="6">
    <source>
        <dbReference type="ARBA" id="ARBA00023136"/>
    </source>
</evidence>
<evidence type="ECO:0000256" key="1">
    <source>
        <dbReference type="ARBA" id="ARBA00004651"/>
    </source>
</evidence>
<dbReference type="AlphaFoldDB" id="A0AAE3M7I5"/>
<feature type="transmembrane region" description="Helical" evidence="9">
    <location>
        <begin position="306"/>
        <end position="325"/>
    </location>
</feature>